<protein>
    <submittedName>
        <fullName evidence="9">Similar to CDK5R1: Cyclin-dependent kinase 5 activator 1 (Bos taurus)</fullName>
    </submittedName>
</protein>
<feature type="compositionally biased region" description="Basic and acidic residues" evidence="8">
    <location>
        <begin position="860"/>
        <end position="909"/>
    </location>
</feature>
<evidence type="ECO:0000256" key="1">
    <source>
        <dbReference type="ARBA" id="ARBA00004193"/>
    </source>
</evidence>
<feature type="region of interest" description="Disordered" evidence="8">
    <location>
        <begin position="747"/>
        <end position="956"/>
    </location>
</feature>
<dbReference type="SUPFAM" id="SSF47954">
    <property type="entry name" value="Cyclin-like"/>
    <property type="match status" value="1"/>
</dbReference>
<evidence type="ECO:0000256" key="3">
    <source>
        <dbReference type="ARBA" id="ARBA00022475"/>
    </source>
</evidence>
<dbReference type="PANTHER" id="PTHR23401:SF0">
    <property type="entry name" value="CYCLIN-DEPENDENT KINASE 5 ACTIVATOR"/>
    <property type="match status" value="1"/>
</dbReference>
<evidence type="ECO:0000313" key="10">
    <source>
        <dbReference type="Proteomes" id="UP000786811"/>
    </source>
</evidence>
<feature type="region of interest" description="Disordered" evidence="8">
    <location>
        <begin position="1161"/>
        <end position="1236"/>
    </location>
</feature>
<dbReference type="GO" id="GO:0005886">
    <property type="term" value="C:plasma membrane"/>
    <property type="evidence" value="ECO:0007669"/>
    <property type="project" value="UniProtKB-SubCell"/>
</dbReference>
<feature type="region of interest" description="Disordered" evidence="8">
    <location>
        <begin position="1075"/>
        <end position="1149"/>
    </location>
</feature>
<keyword evidence="10" id="KW-1185">Reference proteome</keyword>
<keyword evidence="5" id="KW-0472">Membrane</keyword>
<reference evidence="9" key="1">
    <citation type="submission" date="2021-04" db="EMBL/GenBank/DDBJ databases">
        <authorList>
            <person name="Chebbi M.A.C M."/>
        </authorList>
    </citation>
    <scope>NUCLEOTIDE SEQUENCE</scope>
</reference>
<dbReference type="GO" id="GO:0016533">
    <property type="term" value="C:protein kinase 5 complex"/>
    <property type="evidence" value="ECO:0007669"/>
    <property type="project" value="InterPro"/>
</dbReference>
<organism evidence="9 10">
    <name type="scientific">Cotesia congregata</name>
    <name type="common">Parasitoid wasp</name>
    <name type="synonym">Apanteles congregatus</name>
    <dbReference type="NCBI Taxonomy" id="51543"/>
    <lineage>
        <taxon>Eukaryota</taxon>
        <taxon>Metazoa</taxon>
        <taxon>Ecdysozoa</taxon>
        <taxon>Arthropoda</taxon>
        <taxon>Hexapoda</taxon>
        <taxon>Insecta</taxon>
        <taxon>Pterygota</taxon>
        <taxon>Neoptera</taxon>
        <taxon>Endopterygota</taxon>
        <taxon>Hymenoptera</taxon>
        <taxon>Apocrita</taxon>
        <taxon>Ichneumonoidea</taxon>
        <taxon>Braconidae</taxon>
        <taxon>Microgastrinae</taxon>
        <taxon>Cotesia</taxon>
    </lineage>
</organism>
<dbReference type="InterPro" id="IPR036915">
    <property type="entry name" value="Cyclin-like_sf"/>
</dbReference>
<evidence type="ECO:0000313" key="9">
    <source>
        <dbReference type="EMBL" id="CAG5097381.1"/>
    </source>
</evidence>
<feature type="compositionally biased region" description="Basic and acidic residues" evidence="8">
    <location>
        <begin position="1138"/>
        <end position="1149"/>
    </location>
</feature>
<keyword evidence="4" id="KW-0597">Phosphoprotein</keyword>
<keyword evidence="9" id="KW-0418">Kinase</keyword>
<feature type="region of interest" description="Disordered" evidence="8">
    <location>
        <begin position="65"/>
        <end position="113"/>
    </location>
</feature>
<evidence type="ECO:0000256" key="7">
    <source>
        <dbReference type="ARBA" id="ARBA00046278"/>
    </source>
</evidence>
<keyword evidence="6" id="KW-0449">Lipoprotein</keyword>
<feature type="compositionally biased region" description="Basic and acidic residues" evidence="8">
    <location>
        <begin position="747"/>
        <end position="790"/>
    </location>
</feature>
<dbReference type="Pfam" id="PF03261">
    <property type="entry name" value="CDK5_activator"/>
    <property type="match status" value="1"/>
</dbReference>
<comment type="caution">
    <text evidence="9">The sequence shown here is derived from an EMBL/GenBank/DDBJ whole genome shotgun (WGS) entry which is preliminary data.</text>
</comment>
<name>A0A8J2MRS2_COTCN</name>
<proteinExistence type="inferred from homology"/>
<feature type="region of interest" description="Disordered" evidence="8">
    <location>
        <begin position="532"/>
        <end position="629"/>
    </location>
</feature>
<dbReference type="GO" id="GO:0005737">
    <property type="term" value="C:cytoplasm"/>
    <property type="evidence" value="ECO:0007669"/>
    <property type="project" value="TreeGrafter"/>
</dbReference>
<dbReference type="Proteomes" id="UP000786811">
    <property type="component" value="Unassembled WGS sequence"/>
</dbReference>
<evidence type="ECO:0000256" key="5">
    <source>
        <dbReference type="ARBA" id="ARBA00023136"/>
    </source>
</evidence>
<feature type="compositionally biased region" description="Pro residues" evidence="8">
    <location>
        <begin position="83"/>
        <end position="107"/>
    </location>
</feature>
<dbReference type="GO" id="GO:0061575">
    <property type="term" value="F:cyclin-dependent protein serine/threonine kinase activator activity"/>
    <property type="evidence" value="ECO:0007669"/>
    <property type="project" value="InterPro"/>
</dbReference>
<comment type="subcellular location">
    <subcellularLocation>
        <location evidence="1">Cell membrane</location>
        <topology evidence="1">Lipid-anchor</topology>
    </subcellularLocation>
    <subcellularLocation>
        <location evidence="7">Endomembrane system</location>
        <topology evidence="7">Lipid-anchor</topology>
        <orientation evidence="7">Cytoplasmic side</orientation>
    </subcellularLocation>
</comment>
<keyword evidence="3" id="KW-1003">Cell membrane</keyword>
<dbReference type="GO" id="GO:0007411">
    <property type="term" value="P:axon guidance"/>
    <property type="evidence" value="ECO:0007669"/>
    <property type="project" value="TreeGrafter"/>
</dbReference>
<evidence type="ECO:0000256" key="4">
    <source>
        <dbReference type="ARBA" id="ARBA00022553"/>
    </source>
</evidence>
<feature type="region of interest" description="Disordered" evidence="8">
    <location>
        <begin position="1031"/>
        <end position="1060"/>
    </location>
</feature>
<feature type="compositionally biased region" description="Basic and acidic residues" evidence="8">
    <location>
        <begin position="836"/>
        <end position="845"/>
    </location>
</feature>
<comment type="similarity">
    <text evidence="2">Belongs to the cyclin-dependent kinase 5 activator family.</text>
</comment>
<gene>
    <name evidence="9" type="ORF">HICCMSTLAB_LOCUS8679</name>
</gene>
<feature type="compositionally biased region" description="Polar residues" evidence="8">
    <location>
        <begin position="548"/>
        <end position="565"/>
    </location>
</feature>
<dbReference type="AlphaFoldDB" id="A0A8J2MRS2"/>
<dbReference type="Gene3D" id="1.10.472.10">
    <property type="entry name" value="Cyclin-like"/>
    <property type="match status" value="1"/>
</dbReference>
<feature type="compositionally biased region" description="Basic and acidic residues" evidence="8">
    <location>
        <begin position="924"/>
        <end position="944"/>
    </location>
</feature>
<feature type="compositionally biased region" description="Low complexity" evidence="8">
    <location>
        <begin position="818"/>
        <end position="827"/>
    </location>
</feature>
<evidence type="ECO:0000256" key="2">
    <source>
        <dbReference type="ARBA" id="ARBA00010175"/>
    </source>
</evidence>
<dbReference type="EMBL" id="CAJNRD030001121">
    <property type="protein sequence ID" value="CAG5097381.1"/>
    <property type="molecule type" value="Genomic_DNA"/>
</dbReference>
<dbReference type="GO" id="GO:0019901">
    <property type="term" value="F:protein kinase binding"/>
    <property type="evidence" value="ECO:0007669"/>
    <property type="project" value="TreeGrafter"/>
</dbReference>
<dbReference type="FunFam" id="1.10.472.10:FF:000025">
    <property type="entry name" value="Cyclin-dependent kinase 5 activator"/>
    <property type="match status" value="1"/>
</dbReference>
<evidence type="ECO:0000256" key="6">
    <source>
        <dbReference type="ARBA" id="ARBA00023288"/>
    </source>
</evidence>
<dbReference type="GO" id="GO:0030426">
    <property type="term" value="C:growth cone"/>
    <property type="evidence" value="ECO:0007669"/>
    <property type="project" value="TreeGrafter"/>
</dbReference>
<keyword evidence="9" id="KW-0808">Transferase</keyword>
<accession>A0A8J2MRS2</accession>
<evidence type="ECO:0000256" key="8">
    <source>
        <dbReference type="SAM" id="MobiDB-lite"/>
    </source>
</evidence>
<dbReference type="PANTHER" id="PTHR23401">
    <property type="entry name" value="CYCLIN DEPENDANT KINASE-5 ACTIVATOR"/>
    <property type="match status" value="1"/>
</dbReference>
<dbReference type="GO" id="GO:0012505">
    <property type="term" value="C:endomembrane system"/>
    <property type="evidence" value="ECO:0007669"/>
    <property type="project" value="UniProtKB-SubCell"/>
</dbReference>
<sequence length="1236" mass="139599">MCTNARRVYVLIDRHISRGVFCCEGAYRGFDCSQASVMKKKVLEGIRLGGRLSEVVGPVVEEAIEPGDATPLTGPVREVSIPRAPPPPPRITTPSPPRPPPPPPPPQQTQVRIQSQEQIQPLVQVQVQIQEQPLQVHYANPSETVITQTTTGLTLTKSHSSAQINQHQLHHQTSEPNNLTMGTVLSFSPKERRNSSVYPPIGSQHANDFTLNNFNYEQLNNAKNRENKNVAAVAPAPGNNTSLQNNNINLNNDSARIISEKNALEKNLKKHSLFINALSWRRFSTTNNNKKKLDNNKNKNITFRQPLDNIPIVDKNKNIQTPQTKAPASNNNHTTHNLKCEKISERPQPAGPRKTVIQASTSELLRCLGVYLHGKCTRLRDFQAGDAVMWLRTVDRSLLLQGWQDVAFINPANVVFVYMLVRELVDGEEASERELQATVLTCLYLSYSYMGNEISYPLKPFLVEDSKDKFWDRCLLIVNRLSSKMLRINSEPGFFTEIFTELKVYDTPWRRPPAEPENAGVLLVGVSSEVSSSPESRFQPRQLDKATENSWAGSPETTAISSPSDIPQFEEESRSRPDVSLTPSSSPPVPSTSGASTSAQQRHHLFLQPPERPVLQRRRSSAGLSGRCPDCGKKREDAISYTIEDLDAVDSAPLESVFKGLVCTCDQKAPPCPPDVSPLFKKPHPDLRKYRSVETSASRWGSNYLSPDDIWDLKRPSSEEITEYRWELSTSRTDVDLNRRTKCSCHDLTPEEKRHPDRGDLRKHHSAETDKWSLRPDHLSPPHDLRKHSSDASGMARDGPQPTAKTLKVPEVLPNPKPRCTCPKPKTLSPSPVNERAQRFQDQENRVLFSKSLTPEEEAASERPELKKHASEDVRPVKKERGRLVKEKAIVGSIKKPEREVTNPDERKAQRSRWAGMTHFSLQPEKKEIKYGDPKSKSLKEKQRYSVRRSLSPEPDPRAIVRVNSKIVKRLISPEITITDAKWAPYEGYSPLPCVGIKTREPKRISEIKWTPYDGSASELSILEVPEETEANDEYHITPTCHPPPRATELKEEETDEERERWRFLNQISPFPIYQGAWKDESPEQSPQRVITPEDLEPPIWKPMEPSPVRARTPSPVYQEPVKPVKPSKESKRKKFRGKAESVQSRKESLLVPPTVIVRAASEETKRQRPALTRSNAFLELPRGKGFDPTKRSLSEEVPRSRAREAHRGPSRAKSEEASRNPWGDEGEVRQYVTTV</sequence>
<dbReference type="GO" id="GO:0016301">
    <property type="term" value="F:kinase activity"/>
    <property type="evidence" value="ECO:0007669"/>
    <property type="project" value="UniProtKB-KW"/>
</dbReference>
<feature type="compositionally biased region" description="Basic and acidic residues" evidence="8">
    <location>
        <begin position="1182"/>
        <end position="1219"/>
    </location>
</feature>
<dbReference type="InterPro" id="IPR004944">
    <property type="entry name" value="CDK5_activator"/>
</dbReference>
<dbReference type="OrthoDB" id="7676799at2759"/>